<evidence type="ECO:0000256" key="3">
    <source>
        <dbReference type="SAM" id="Phobius"/>
    </source>
</evidence>
<dbReference type="Proteomes" id="UP001055172">
    <property type="component" value="Unassembled WGS sequence"/>
</dbReference>
<dbReference type="Pfam" id="PF07690">
    <property type="entry name" value="MFS_1"/>
    <property type="match status" value="1"/>
</dbReference>
<dbReference type="PANTHER" id="PTHR11360">
    <property type="entry name" value="MONOCARBOXYLATE TRANSPORTER"/>
    <property type="match status" value="1"/>
</dbReference>
<feature type="transmembrane region" description="Helical" evidence="3">
    <location>
        <begin position="110"/>
        <end position="131"/>
    </location>
</feature>
<sequence length="223" mass="24834">MIPTFGLMSTVGIFQVYWKENQLEAWSNADISWIISVFGFLAVLLGGPFGILFDSFGPRWLTTPAAIVYCASFIGIAFSSRYWQFMVCFCTAGIGAAVINHWFDKKKGLAMGICTMGGGLGGVIFSVILRFTTNNLDWTTASLVHFAVICAFLSLGCALTRPRVVKVREGKLWDLACFRRWKFLLFTLSVCGMIRARNLFPTITILITVKLGDVFYLTLVFNV</sequence>
<organism evidence="4 5">
    <name type="scientific">Colletotrichum liriopes</name>
    <dbReference type="NCBI Taxonomy" id="708192"/>
    <lineage>
        <taxon>Eukaryota</taxon>
        <taxon>Fungi</taxon>
        <taxon>Dikarya</taxon>
        <taxon>Ascomycota</taxon>
        <taxon>Pezizomycotina</taxon>
        <taxon>Sordariomycetes</taxon>
        <taxon>Hypocreomycetidae</taxon>
        <taxon>Glomerellales</taxon>
        <taxon>Glomerellaceae</taxon>
        <taxon>Colletotrichum</taxon>
        <taxon>Colletotrichum spaethianum species complex</taxon>
    </lineage>
</organism>
<evidence type="ECO:0000313" key="4">
    <source>
        <dbReference type="EMBL" id="GJC83913.1"/>
    </source>
</evidence>
<feature type="transmembrane region" description="Helical" evidence="3">
    <location>
        <begin position="60"/>
        <end position="78"/>
    </location>
</feature>
<keyword evidence="3" id="KW-1133">Transmembrane helix</keyword>
<keyword evidence="3" id="KW-0812">Transmembrane</keyword>
<feature type="transmembrane region" description="Helical" evidence="3">
    <location>
        <begin position="203"/>
        <end position="221"/>
    </location>
</feature>
<dbReference type="InterPro" id="IPR036259">
    <property type="entry name" value="MFS_trans_sf"/>
</dbReference>
<feature type="transmembrane region" description="Helical" evidence="3">
    <location>
        <begin position="143"/>
        <end position="160"/>
    </location>
</feature>
<keyword evidence="5" id="KW-1185">Reference proteome</keyword>
<dbReference type="InterPro" id="IPR050327">
    <property type="entry name" value="Proton-linked_MCT"/>
</dbReference>
<dbReference type="SUPFAM" id="SSF103473">
    <property type="entry name" value="MFS general substrate transporter"/>
    <property type="match status" value="1"/>
</dbReference>
<name>A0AA37GMT2_9PEZI</name>
<comment type="similarity">
    <text evidence="2">Belongs to the major facilitator superfamily. Monocarboxylate porter (TC 2.A.1.13) family.</text>
</comment>
<reference evidence="4 5" key="1">
    <citation type="submission" date="2021-07" db="EMBL/GenBank/DDBJ databases">
        <title>Genome data of Colletotrichum spaethianum.</title>
        <authorList>
            <person name="Utami Y.D."/>
            <person name="Hiruma K."/>
        </authorList>
    </citation>
    <scope>NUCLEOTIDE SEQUENCE [LARGE SCALE GENOMIC DNA]</scope>
    <source>
        <strain evidence="4 5">MAFF 242679</strain>
    </source>
</reference>
<dbReference type="PANTHER" id="PTHR11360:SF230">
    <property type="entry name" value="MONOCARBOXYLATE TRANSPORTER, PUTATIVE (AFU_ORTHOLOGUE AFUA_2G12790)-RELATED"/>
    <property type="match status" value="1"/>
</dbReference>
<dbReference type="AlphaFoldDB" id="A0AA37GMT2"/>
<protein>
    <submittedName>
        <fullName evidence="4">Transporter MCH4</fullName>
    </submittedName>
</protein>
<dbReference type="GO" id="GO:0016020">
    <property type="term" value="C:membrane"/>
    <property type="evidence" value="ECO:0007669"/>
    <property type="project" value="UniProtKB-SubCell"/>
</dbReference>
<evidence type="ECO:0000256" key="1">
    <source>
        <dbReference type="ARBA" id="ARBA00004141"/>
    </source>
</evidence>
<dbReference type="InterPro" id="IPR011701">
    <property type="entry name" value="MFS"/>
</dbReference>
<dbReference type="Gene3D" id="1.20.1250.20">
    <property type="entry name" value="MFS general substrate transporter like domains"/>
    <property type="match status" value="1"/>
</dbReference>
<keyword evidence="3" id="KW-0472">Membrane</keyword>
<dbReference type="EMBL" id="BPPX01000013">
    <property type="protein sequence ID" value="GJC83913.1"/>
    <property type="molecule type" value="Genomic_DNA"/>
</dbReference>
<accession>A0AA37GMT2</accession>
<comment type="subcellular location">
    <subcellularLocation>
        <location evidence="1">Membrane</location>
        <topology evidence="1">Multi-pass membrane protein</topology>
    </subcellularLocation>
</comment>
<feature type="transmembrane region" description="Helical" evidence="3">
    <location>
        <begin position="84"/>
        <end position="103"/>
    </location>
</feature>
<gene>
    <name evidence="4" type="ORF">ColLi_06751</name>
</gene>
<evidence type="ECO:0000313" key="5">
    <source>
        <dbReference type="Proteomes" id="UP001055172"/>
    </source>
</evidence>
<dbReference type="GO" id="GO:0022857">
    <property type="term" value="F:transmembrane transporter activity"/>
    <property type="evidence" value="ECO:0007669"/>
    <property type="project" value="InterPro"/>
</dbReference>
<feature type="transmembrane region" description="Helical" evidence="3">
    <location>
        <begin position="31"/>
        <end position="53"/>
    </location>
</feature>
<evidence type="ECO:0000256" key="2">
    <source>
        <dbReference type="ARBA" id="ARBA00006727"/>
    </source>
</evidence>
<proteinExistence type="inferred from homology"/>
<comment type="caution">
    <text evidence="4">The sequence shown here is derived from an EMBL/GenBank/DDBJ whole genome shotgun (WGS) entry which is preliminary data.</text>
</comment>